<gene>
    <name evidence="1" type="ORF">ONOEEDHL_02214</name>
</gene>
<proteinExistence type="predicted"/>
<name>A0A9X9QZQ1_NEISU</name>
<dbReference type="EMBL" id="CABFLZ010000040">
    <property type="protein sequence ID" value="VTY08029.1"/>
    <property type="molecule type" value="Genomic_DNA"/>
</dbReference>
<dbReference type="Proteomes" id="UP000626795">
    <property type="component" value="Unassembled WGS sequence"/>
</dbReference>
<keyword evidence="2" id="KW-1185">Reference proteome</keyword>
<comment type="caution">
    <text evidence="1">The sequence shown here is derived from an EMBL/GenBank/DDBJ whole genome shotgun (WGS) entry which is preliminary data.</text>
</comment>
<evidence type="ECO:0000313" key="1">
    <source>
        <dbReference type="EMBL" id="VTY08029.1"/>
    </source>
</evidence>
<accession>A0A9X9QZQ1</accession>
<dbReference type="AlphaFoldDB" id="A0A9X9QZQ1"/>
<protein>
    <submittedName>
        <fullName evidence="1">Uncharacterized protein</fullName>
    </submittedName>
</protein>
<organism evidence="1 2">
    <name type="scientific">Neisseria subflava</name>
    <dbReference type="NCBI Taxonomy" id="28449"/>
    <lineage>
        <taxon>Bacteria</taxon>
        <taxon>Pseudomonadati</taxon>
        <taxon>Pseudomonadota</taxon>
        <taxon>Betaproteobacteria</taxon>
        <taxon>Neisseriales</taxon>
        <taxon>Neisseriaceae</taxon>
        <taxon>Neisseria</taxon>
    </lineage>
</organism>
<reference evidence="1" key="1">
    <citation type="submission" date="2019-05" db="EMBL/GenBank/DDBJ databases">
        <authorList>
            <person name="Hibberd M."/>
        </authorList>
    </citation>
    <scope>NUCLEOTIDE SEQUENCE</scope>
    <source>
        <strain evidence="1">Neisseria_subflava_BgEED23</strain>
    </source>
</reference>
<evidence type="ECO:0000313" key="2">
    <source>
        <dbReference type="Proteomes" id="UP000626795"/>
    </source>
</evidence>
<sequence>MKSIPAALSFLNLAQGRLKNLKTLPSGQICQPVDFIGQSRRQLTVKERRGFDALLKGHPHRAVIGVFFVVRNLEICHHAIWHAAVNRVD</sequence>